<comment type="caution">
    <text evidence="2">The sequence shown here is derived from an EMBL/GenBank/DDBJ whole genome shotgun (WGS) entry which is preliminary data.</text>
</comment>
<feature type="domain" description="SLH" evidence="1">
    <location>
        <begin position="17"/>
        <end position="72"/>
    </location>
</feature>
<evidence type="ECO:0000313" key="3">
    <source>
        <dbReference type="Proteomes" id="UP001260980"/>
    </source>
</evidence>
<accession>A0ABU3REZ9</accession>
<protein>
    <submittedName>
        <fullName evidence="2">S-layer homology domain-containing protein</fullName>
    </submittedName>
</protein>
<dbReference type="PROSITE" id="PS51272">
    <property type="entry name" value="SLH"/>
    <property type="match status" value="1"/>
</dbReference>
<evidence type="ECO:0000259" key="1">
    <source>
        <dbReference type="PROSITE" id="PS51272"/>
    </source>
</evidence>
<dbReference type="Pfam" id="PF00395">
    <property type="entry name" value="SLH"/>
    <property type="match status" value="1"/>
</dbReference>
<name>A0ABU3REZ9_9BACL</name>
<keyword evidence="3" id="KW-1185">Reference proteome</keyword>
<reference evidence="2 3" key="1">
    <citation type="submission" date="2023-10" db="EMBL/GenBank/DDBJ databases">
        <title>Paenibacillus strain PFR10 Genome sequencing and assembly.</title>
        <authorList>
            <person name="Kim I."/>
        </authorList>
    </citation>
    <scope>NUCLEOTIDE SEQUENCE [LARGE SCALE GENOMIC DNA]</scope>
    <source>
        <strain evidence="2 3">PFR10</strain>
    </source>
</reference>
<dbReference type="RefSeq" id="WP_315953039.1">
    <property type="nucleotide sequence ID" value="NZ_JAWCUD010000005.1"/>
</dbReference>
<organism evidence="2 3">
    <name type="scientific">Paenibacillus violae</name>
    <dbReference type="NCBI Taxonomy" id="3077234"/>
    <lineage>
        <taxon>Bacteria</taxon>
        <taxon>Bacillati</taxon>
        <taxon>Bacillota</taxon>
        <taxon>Bacilli</taxon>
        <taxon>Bacillales</taxon>
        <taxon>Paenibacillaceae</taxon>
        <taxon>Paenibacillus</taxon>
    </lineage>
</organism>
<sequence>MAVMIVRAAKLPAAAAGNTFTDRTAISEWAQSAVASASASHVIDGYSDGSFKAQANATRAEAVTVIMKALKK</sequence>
<proteinExistence type="predicted"/>
<dbReference type="EMBL" id="JAWCUD010000005">
    <property type="protein sequence ID" value="MDU0202851.1"/>
    <property type="molecule type" value="Genomic_DNA"/>
</dbReference>
<dbReference type="Proteomes" id="UP001260980">
    <property type="component" value="Unassembled WGS sequence"/>
</dbReference>
<evidence type="ECO:0000313" key="2">
    <source>
        <dbReference type="EMBL" id="MDU0202851.1"/>
    </source>
</evidence>
<gene>
    <name evidence="2" type="ORF">RQP52_17320</name>
</gene>
<dbReference type="InterPro" id="IPR001119">
    <property type="entry name" value="SLH_dom"/>
</dbReference>